<dbReference type="OrthoDB" id="5620at2759"/>
<keyword evidence="4 6" id="KW-1133">Transmembrane helix</keyword>
<dbReference type="InterPro" id="IPR005349">
    <property type="entry name" value="TMEM14"/>
</dbReference>
<evidence type="ECO:0000256" key="5">
    <source>
        <dbReference type="ARBA" id="ARBA00023136"/>
    </source>
</evidence>
<comment type="similarity">
    <text evidence="2">Belongs to the TMEM14 family.</text>
</comment>
<keyword evidence="5 6" id="KW-0472">Membrane</keyword>
<accession>A0A0D7A004</accession>
<dbReference type="EMBL" id="KN882118">
    <property type="protein sequence ID" value="KIY43100.1"/>
    <property type="molecule type" value="Genomic_DNA"/>
</dbReference>
<protein>
    <recommendedName>
        <fullName evidence="9">TMEM14-domain-containing protein</fullName>
    </recommendedName>
</protein>
<evidence type="ECO:0000313" key="8">
    <source>
        <dbReference type="Proteomes" id="UP000054144"/>
    </source>
</evidence>
<dbReference type="AlphaFoldDB" id="A0A0D7A004"/>
<sequence>MSAYPSYTMGGLCVAGGIMGFARRGSVMSLVAGLGVGSLYLYSAYRIRELSSYGLEGAAAASTILLLSSLPRVTKGPVPLMLAVSSLVTGAYYGRVIYQIHQYGSGPASS</sequence>
<gene>
    <name evidence="7" type="ORF">FISHEDRAFT_78848</name>
</gene>
<reference evidence="7 8" key="1">
    <citation type="journal article" date="2015" name="Fungal Genet. Biol.">
        <title>Evolution of novel wood decay mechanisms in Agaricales revealed by the genome sequences of Fistulina hepatica and Cylindrobasidium torrendii.</title>
        <authorList>
            <person name="Floudas D."/>
            <person name="Held B.W."/>
            <person name="Riley R."/>
            <person name="Nagy L.G."/>
            <person name="Koehler G."/>
            <person name="Ransdell A.S."/>
            <person name="Younus H."/>
            <person name="Chow J."/>
            <person name="Chiniquy J."/>
            <person name="Lipzen A."/>
            <person name="Tritt A."/>
            <person name="Sun H."/>
            <person name="Haridas S."/>
            <person name="LaButti K."/>
            <person name="Ohm R.A."/>
            <person name="Kues U."/>
            <person name="Blanchette R.A."/>
            <person name="Grigoriev I.V."/>
            <person name="Minto R.E."/>
            <person name="Hibbett D.S."/>
        </authorList>
    </citation>
    <scope>NUCLEOTIDE SEQUENCE [LARGE SCALE GENOMIC DNA]</scope>
    <source>
        <strain evidence="7 8">ATCC 64428</strain>
    </source>
</reference>
<dbReference type="Pfam" id="PF03647">
    <property type="entry name" value="Tmemb_14"/>
    <property type="match status" value="1"/>
</dbReference>
<evidence type="ECO:0000313" key="7">
    <source>
        <dbReference type="EMBL" id="KIY43100.1"/>
    </source>
</evidence>
<proteinExistence type="inferred from homology"/>
<dbReference type="Gene3D" id="1.10.10.1740">
    <property type="entry name" value="Transmembrane protein 14-like"/>
    <property type="match status" value="1"/>
</dbReference>
<evidence type="ECO:0000256" key="2">
    <source>
        <dbReference type="ARBA" id="ARBA00007590"/>
    </source>
</evidence>
<comment type="subcellular location">
    <subcellularLocation>
        <location evidence="1">Membrane</location>
    </subcellularLocation>
</comment>
<feature type="transmembrane region" description="Helical" evidence="6">
    <location>
        <begin position="27"/>
        <end position="45"/>
    </location>
</feature>
<keyword evidence="3 6" id="KW-0812">Transmembrane</keyword>
<evidence type="ECO:0000256" key="6">
    <source>
        <dbReference type="SAM" id="Phobius"/>
    </source>
</evidence>
<dbReference type="InterPro" id="IPR044890">
    <property type="entry name" value="TMEM14_sf"/>
</dbReference>
<dbReference type="Proteomes" id="UP000054144">
    <property type="component" value="Unassembled WGS sequence"/>
</dbReference>
<evidence type="ECO:0008006" key="9">
    <source>
        <dbReference type="Google" id="ProtNLM"/>
    </source>
</evidence>
<name>A0A0D7A004_9AGAR</name>
<keyword evidence="8" id="KW-1185">Reference proteome</keyword>
<evidence type="ECO:0000256" key="4">
    <source>
        <dbReference type="ARBA" id="ARBA00022989"/>
    </source>
</evidence>
<evidence type="ECO:0000256" key="3">
    <source>
        <dbReference type="ARBA" id="ARBA00022692"/>
    </source>
</evidence>
<evidence type="ECO:0000256" key="1">
    <source>
        <dbReference type="ARBA" id="ARBA00004370"/>
    </source>
</evidence>
<organism evidence="7 8">
    <name type="scientific">Fistulina hepatica ATCC 64428</name>
    <dbReference type="NCBI Taxonomy" id="1128425"/>
    <lineage>
        <taxon>Eukaryota</taxon>
        <taxon>Fungi</taxon>
        <taxon>Dikarya</taxon>
        <taxon>Basidiomycota</taxon>
        <taxon>Agaricomycotina</taxon>
        <taxon>Agaricomycetes</taxon>
        <taxon>Agaricomycetidae</taxon>
        <taxon>Agaricales</taxon>
        <taxon>Fistulinaceae</taxon>
        <taxon>Fistulina</taxon>
    </lineage>
</organism>
<dbReference type="GO" id="GO:0016020">
    <property type="term" value="C:membrane"/>
    <property type="evidence" value="ECO:0007669"/>
    <property type="project" value="UniProtKB-SubCell"/>
</dbReference>